<comment type="caution">
    <text evidence="11">The sequence shown here is derived from an EMBL/GenBank/DDBJ whole genome shotgun (WGS) entry which is preliminary data.</text>
</comment>
<dbReference type="InterPro" id="IPR045034">
    <property type="entry name" value="O-acyltransferase_WSD1-like"/>
</dbReference>
<dbReference type="EC" id="2.3.1.20" evidence="4"/>
<evidence type="ECO:0000256" key="3">
    <source>
        <dbReference type="ARBA" id="ARBA00009587"/>
    </source>
</evidence>
<organism evidence="11 12">
    <name type="scientific">Reinekea marinisedimentorum</name>
    <dbReference type="NCBI Taxonomy" id="230495"/>
    <lineage>
        <taxon>Bacteria</taxon>
        <taxon>Pseudomonadati</taxon>
        <taxon>Pseudomonadota</taxon>
        <taxon>Gammaproteobacteria</taxon>
        <taxon>Oceanospirillales</taxon>
        <taxon>Saccharospirillaceae</taxon>
        <taxon>Reinekea</taxon>
    </lineage>
</organism>
<accession>A0A4R3IA15</accession>
<comment type="similarity">
    <text evidence="3">Belongs to the long-chain O-acyltransferase family.</text>
</comment>
<dbReference type="Gene3D" id="3.30.559.10">
    <property type="entry name" value="Chloramphenicol acetyltransferase-like domain"/>
    <property type="match status" value="1"/>
</dbReference>
<dbReference type="RefSeq" id="WP_132700738.1">
    <property type="nucleotide sequence ID" value="NZ_SLZR01000004.1"/>
</dbReference>
<comment type="pathway">
    <text evidence="2">Lipid metabolism.</text>
</comment>
<dbReference type="Pfam" id="PF03007">
    <property type="entry name" value="WS_DGAT_cat"/>
    <property type="match status" value="1"/>
</dbReference>
<dbReference type="EMBL" id="SLZR01000004">
    <property type="protein sequence ID" value="TCS41984.1"/>
    <property type="molecule type" value="Genomic_DNA"/>
</dbReference>
<dbReference type="GO" id="GO:0019432">
    <property type="term" value="P:triglyceride biosynthetic process"/>
    <property type="evidence" value="ECO:0007669"/>
    <property type="project" value="UniProtKB-UniPathway"/>
</dbReference>
<evidence type="ECO:0000256" key="5">
    <source>
        <dbReference type="ARBA" id="ARBA00022679"/>
    </source>
</evidence>
<sequence>MDSVFTSDTEQAACPMASVDHAWLRMDTPVNPMVINAVISFKQPLNTEDCIQQITSQLLSNKIFRSKPGSSIYGAQWQQTKVDESYHFSICHQRLKDDQALQAQATDFINQPLDHNRPLWRVLLVPHCKSGGALVVRIHHAYADGMALMKVLLKLMDERELIEYYEKQQTSKQKKPRKNRTVALFSKLQNYMPGNGKWLEALGLVDELTTELLKLGLSPGEENAFKKPGLCGKKQLVWTKPLNLDEVKTIAKFQHAKVNDVLLNSVSGAFRRYLKSIDQLSAWSEMKAVIPVDLRQHVNARELGNYFGLVFLSLPLGTEDPIERSRLLHKRMNALKDSKQAWLTFQLLQLAGYLPEIIEKELIQLFSSKGSMVMTNVPGPQFPLHLSGNEIDQIMFWVPQSGSIGIGVSILTYNNHVQFGLMTDKQIIPNPEKLIDFFTEEFESLLLETLMTVQWPSA</sequence>
<dbReference type="GO" id="GO:0004144">
    <property type="term" value="F:diacylglycerol O-acyltransferase activity"/>
    <property type="evidence" value="ECO:0007669"/>
    <property type="project" value="UniProtKB-EC"/>
</dbReference>
<gene>
    <name evidence="11" type="ORF">BCF53_10488</name>
</gene>
<dbReference type="PANTHER" id="PTHR31650">
    <property type="entry name" value="O-ACYLTRANSFERASE (WSD1-LIKE) FAMILY PROTEIN"/>
    <property type="match status" value="1"/>
</dbReference>
<dbReference type="GO" id="GO:0005886">
    <property type="term" value="C:plasma membrane"/>
    <property type="evidence" value="ECO:0007669"/>
    <property type="project" value="TreeGrafter"/>
</dbReference>
<name>A0A4R3IA15_9GAMM</name>
<dbReference type="InterPro" id="IPR023213">
    <property type="entry name" value="CAT-like_dom_sf"/>
</dbReference>
<evidence type="ECO:0000259" key="10">
    <source>
        <dbReference type="Pfam" id="PF06974"/>
    </source>
</evidence>
<dbReference type="InterPro" id="IPR004255">
    <property type="entry name" value="O-acyltransferase_WSD1_N"/>
</dbReference>
<evidence type="ECO:0000256" key="6">
    <source>
        <dbReference type="ARBA" id="ARBA00022798"/>
    </source>
</evidence>
<dbReference type="AlphaFoldDB" id="A0A4R3IA15"/>
<evidence type="ECO:0000256" key="4">
    <source>
        <dbReference type="ARBA" id="ARBA00013244"/>
    </source>
</evidence>
<protein>
    <recommendedName>
        <fullName evidence="4">diacylglycerol O-acyltransferase</fullName>
        <ecNumber evidence="4">2.3.1.20</ecNumber>
    </recommendedName>
</protein>
<dbReference type="PANTHER" id="PTHR31650:SF1">
    <property type="entry name" value="WAX ESTER SYNTHASE_DIACYLGLYCEROL ACYLTRANSFERASE 4-RELATED"/>
    <property type="match status" value="1"/>
</dbReference>
<dbReference type="SUPFAM" id="SSF52777">
    <property type="entry name" value="CoA-dependent acyltransferases"/>
    <property type="match status" value="1"/>
</dbReference>
<dbReference type="UniPathway" id="UPA00282"/>
<keyword evidence="7 11" id="KW-0012">Acyltransferase</keyword>
<dbReference type="OrthoDB" id="9810950at2"/>
<evidence type="ECO:0000256" key="1">
    <source>
        <dbReference type="ARBA" id="ARBA00004771"/>
    </source>
</evidence>
<evidence type="ECO:0000256" key="8">
    <source>
        <dbReference type="ARBA" id="ARBA00048109"/>
    </source>
</evidence>
<keyword evidence="12" id="KW-1185">Reference proteome</keyword>
<evidence type="ECO:0000313" key="11">
    <source>
        <dbReference type="EMBL" id="TCS41984.1"/>
    </source>
</evidence>
<reference evidence="11 12" key="1">
    <citation type="submission" date="2019-03" db="EMBL/GenBank/DDBJ databases">
        <title>Genomic Encyclopedia of Archaeal and Bacterial Type Strains, Phase II (KMG-II): from individual species to whole genera.</title>
        <authorList>
            <person name="Goeker M."/>
        </authorList>
    </citation>
    <scope>NUCLEOTIDE SEQUENCE [LARGE SCALE GENOMIC DNA]</scope>
    <source>
        <strain evidence="11 12">DSM 15388</strain>
    </source>
</reference>
<dbReference type="InterPro" id="IPR009721">
    <property type="entry name" value="O-acyltransferase_WSD1_C"/>
</dbReference>
<evidence type="ECO:0000256" key="7">
    <source>
        <dbReference type="ARBA" id="ARBA00023315"/>
    </source>
</evidence>
<keyword evidence="5 11" id="KW-0808">Transferase</keyword>
<dbReference type="GO" id="GO:0006071">
    <property type="term" value="P:glycerol metabolic process"/>
    <property type="evidence" value="ECO:0007669"/>
    <property type="project" value="UniProtKB-KW"/>
</dbReference>
<comment type="pathway">
    <text evidence="1">Glycerolipid metabolism; triacylglycerol biosynthesis.</text>
</comment>
<dbReference type="Pfam" id="PF06974">
    <property type="entry name" value="WS_DGAT_C"/>
    <property type="match status" value="1"/>
</dbReference>
<evidence type="ECO:0000313" key="12">
    <source>
        <dbReference type="Proteomes" id="UP000295793"/>
    </source>
</evidence>
<keyword evidence="6" id="KW-0319">Glycerol metabolism</keyword>
<dbReference type="Proteomes" id="UP000295793">
    <property type="component" value="Unassembled WGS sequence"/>
</dbReference>
<evidence type="ECO:0000256" key="2">
    <source>
        <dbReference type="ARBA" id="ARBA00005189"/>
    </source>
</evidence>
<evidence type="ECO:0000259" key="9">
    <source>
        <dbReference type="Pfam" id="PF03007"/>
    </source>
</evidence>
<proteinExistence type="inferred from homology"/>
<feature type="domain" description="O-acyltransferase WSD1-like N-terminal" evidence="9">
    <location>
        <begin position="16"/>
        <end position="261"/>
    </location>
</feature>
<feature type="domain" description="O-acyltransferase WSD1 C-terminal" evidence="10">
    <location>
        <begin position="304"/>
        <end position="445"/>
    </location>
</feature>
<comment type="catalytic activity">
    <reaction evidence="8">
        <text>an acyl-CoA + a 1,2-diacyl-sn-glycerol = a triacyl-sn-glycerol + CoA</text>
        <dbReference type="Rhea" id="RHEA:10868"/>
        <dbReference type="ChEBI" id="CHEBI:17815"/>
        <dbReference type="ChEBI" id="CHEBI:57287"/>
        <dbReference type="ChEBI" id="CHEBI:58342"/>
        <dbReference type="ChEBI" id="CHEBI:64615"/>
        <dbReference type="EC" id="2.3.1.20"/>
    </reaction>
</comment>